<name>A0A9D4B6I7_9SAUR</name>
<comment type="caution">
    <text evidence="1">The sequence shown here is derived from an EMBL/GenBank/DDBJ whole genome shotgun (WGS) entry which is preliminary data.</text>
</comment>
<dbReference type="EMBL" id="JAHDVG010000467">
    <property type="protein sequence ID" value="KAH1182506.1"/>
    <property type="molecule type" value="Genomic_DNA"/>
</dbReference>
<dbReference type="AlphaFoldDB" id="A0A9D4B6I7"/>
<evidence type="ECO:0000313" key="2">
    <source>
        <dbReference type="Proteomes" id="UP000827986"/>
    </source>
</evidence>
<organism evidence="1 2">
    <name type="scientific">Mauremys mutica</name>
    <name type="common">yellowpond turtle</name>
    <dbReference type="NCBI Taxonomy" id="74926"/>
    <lineage>
        <taxon>Eukaryota</taxon>
        <taxon>Metazoa</taxon>
        <taxon>Chordata</taxon>
        <taxon>Craniata</taxon>
        <taxon>Vertebrata</taxon>
        <taxon>Euteleostomi</taxon>
        <taxon>Archelosauria</taxon>
        <taxon>Testudinata</taxon>
        <taxon>Testudines</taxon>
        <taxon>Cryptodira</taxon>
        <taxon>Durocryptodira</taxon>
        <taxon>Testudinoidea</taxon>
        <taxon>Geoemydidae</taxon>
        <taxon>Geoemydinae</taxon>
        <taxon>Mauremys</taxon>
    </lineage>
</organism>
<accession>A0A9D4B6I7</accession>
<protein>
    <submittedName>
        <fullName evidence="1">Uncharacterized protein</fullName>
    </submittedName>
</protein>
<evidence type="ECO:0000313" key="1">
    <source>
        <dbReference type="EMBL" id="KAH1182506.1"/>
    </source>
</evidence>
<dbReference type="Proteomes" id="UP000827986">
    <property type="component" value="Unassembled WGS sequence"/>
</dbReference>
<reference evidence="1" key="1">
    <citation type="submission" date="2021-09" db="EMBL/GenBank/DDBJ databases">
        <title>The genome of Mauremys mutica provides insights into the evolution of semi-aquatic lifestyle.</title>
        <authorList>
            <person name="Gong S."/>
            <person name="Gao Y."/>
        </authorList>
    </citation>
    <scope>NUCLEOTIDE SEQUENCE</scope>
    <source>
        <strain evidence="1">MM-2020</strain>
        <tissue evidence="1">Muscle</tissue>
    </source>
</reference>
<keyword evidence="2" id="KW-1185">Reference proteome</keyword>
<gene>
    <name evidence="1" type="ORF">KIL84_010260</name>
</gene>
<proteinExistence type="predicted"/>
<sequence length="99" mass="11550">MSQACQTTAFRGPILLQDWALQEMANKLLLVQKSPIHKEFEEGCSSLSVVAKVATWIKLTFVDDLQRLCLVMIFRFTNDEVFQKCKVWKTMLEFFLLLF</sequence>